<name>A0ABT8T7H4_9BACT</name>
<reference evidence="4 5" key="1">
    <citation type="submission" date="2023-06" db="EMBL/GenBank/DDBJ databases">
        <title>Campylobacter magnum sp. nov., isolated from cecal contents of domestic pigs (Sus scrofa domesticus).</title>
        <authorList>
            <person name="Papic B."/>
            <person name="Gruntar I."/>
        </authorList>
    </citation>
    <scope>NUCLEOTIDE SEQUENCE [LARGE SCALE GENOMIC DNA]</scope>
    <source>
        <strain evidence="5">34484-21</strain>
    </source>
</reference>
<organism evidence="4 5">
    <name type="scientific">Campylobacter magnus</name>
    <dbReference type="NCBI Taxonomy" id="3026462"/>
    <lineage>
        <taxon>Bacteria</taxon>
        <taxon>Pseudomonadati</taxon>
        <taxon>Campylobacterota</taxon>
        <taxon>Epsilonproteobacteria</taxon>
        <taxon>Campylobacterales</taxon>
        <taxon>Campylobacteraceae</taxon>
        <taxon>Campylobacter</taxon>
    </lineage>
</organism>
<sequence>MIKLGLLGVGKMGQNHLKNIVSLPCYELSFIYDYNDELCAKLAREYDTKASLDLDSDLASVDAIIIVTPTFTHDEYIKKVSKAIKNIFVEKPLCDSFEKCQEIMLLEQNLGLNIAVGFIERFNPALKELQNELKKLDSNTHELRFTRTSLASSRITDVDVITDLMIHDIDLALYLNGDAQVLFANGVIQNDTINLATATLKHENGIISHIHASRITHKNERKISVSADEAHFECDLLAKELNVFKNAKNELVQAKEANALKDELVAFSALCTGQKSNKLADAKSATKAMKIATDITKMIKEQK</sequence>
<gene>
    <name evidence="4" type="ORF">Q2362_05030</name>
</gene>
<feature type="coiled-coil region" evidence="1">
    <location>
        <begin position="119"/>
        <end position="146"/>
    </location>
</feature>
<evidence type="ECO:0000313" key="4">
    <source>
        <dbReference type="EMBL" id="MDO2409461.1"/>
    </source>
</evidence>
<dbReference type="InterPro" id="IPR055170">
    <property type="entry name" value="GFO_IDH_MocA-like_dom"/>
</dbReference>
<evidence type="ECO:0000313" key="5">
    <source>
        <dbReference type="Proteomes" id="UP001171111"/>
    </source>
</evidence>
<dbReference type="PANTHER" id="PTHR43377:SF1">
    <property type="entry name" value="BILIVERDIN REDUCTASE A"/>
    <property type="match status" value="1"/>
</dbReference>
<evidence type="ECO:0000259" key="3">
    <source>
        <dbReference type="Pfam" id="PF22725"/>
    </source>
</evidence>
<dbReference type="EMBL" id="JAULJQ010000005">
    <property type="protein sequence ID" value="MDO2409461.1"/>
    <property type="molecule type" value="Genomic_DNA"/>
</dbReference>
<dbReference type="SUPFAM" id="SSF51735">
    <property type="entry name" value="NAD(P)-binding Rossmann-fold domains"/>
    <property type="match status" value="1"/>
</dbReference>
<feature type="domain" description="GFO/IDH/MocA-like oxidoreductase" evidence="3">
    <location>
        <begin position="160"/>
        <end position="230"/>
    </location>
</feature>
<keyword evidence="1" id="KW-0175">Coiled coil</keyword>
<dbReference type="Pfam" id="PF22725">
    <property type="entry name" value="GFO_IDH_MocA_C3"/>
    <property type="match status" value="1"/>
</dbReference>
<dbReference type="Proteomes" id="UP001171111">
    <property type="component" value="Unassembled WGS sequence"/>
</dbReference>
<dbReference type="RefSeq" id="WP_302244325.1">
    <property type="nucleotide sequence ID" value="NZ_JAULJQ010000005.1"/>
</dbReference>
<dbReference type="InterPro" id="IPR036291">
    <property type="entry name" value="NAD(P)-bd_dom_sf"/>
</dbReference>
<keyword evidence="5" id="KW-1185">Reference proteome</keyword>
<dbReference type="PANTHER" id="PTHR43377">
    <property type="entry name" value="BILIVERDIN REDUCTASE A"/>
    <property type="match status" value="1"/>
</dbReference>
<feature type="domain" description="Gfo/Idh/MocA-like oxidoreductase N-terminal" evidence="2">
    <location>
        <begin position="2"/>
        <end position="118"/>
    </location>
</feature>
<evidence type="ECO:0000256" key="1">
    <source>
        <dbReference type="SAM" id="Coils"/>
    </source>
</evidence>
<dbReference type="Pfam" id="PF01408">
    <property type="entry name" value="GFO_IDH_MocA"/>
    <property type="match status" value="1"/>
</dbReference>
<dbReference type="Gene3D" id="3.30.360.10">
    <property type="entry name" value="Dihydrodipicolinate Reductase, domain 2"/>
    <property type="match status" value="1"/>
</dbReference>
<dbReference type="InterPro" id="IPR051450">
    <property type="entry name" value="Gfo/Idh/MocA_Oxidoreductases"/>
</dbReference>
<dbReference type="SUPFAM" id="SSF55347">
    <property type="entry name" value="Glyceraldehyde-3-phosphate dehydrogenase-like, C-terminal domain"/>
    <property type="match status" value="1"/>
</dbReference>
<comment type="caution">
    <text evidence="4">The sequence shown here is derived from an EMBL/GenBank/DDBJ whole genome shotgun (WGS) entry which is preliminary data.</text>
</comment>
<accession>A0ABT8T7H4</accession>
<proteinExistence type="predicted"/>
<dbReference type="InterPro" id="IPR000683">
    <property type="entry name" value="Gfo/Idh/MocA-like_OxRdtase_N"/>
</dbReference>
<evidence type="ECO:0000259" key="2">
    <source>
        <dbReference type="Pfam" id="PF01408"/>
    </source>
</evidence>
<dbReference type="Gene3D" id="3.40.50.720">
    <property type="entry name" value="NAD(P)-binding Rossmann-like Domain"/>
    <property type="match status" value="1"/>
</dbReference>
<protein>
    <submittedName>
        <fullName evidence="4">Gfo/Idh/MocA family oxidoreductase</fullName>
    </submittedName>
</protein>